<accession>A0ABS5AB56</accession>
<dbReference type="RefSeq" id="WP_209706882.1">
    <property type="nucleotide sequence ID" value="NZ_JAGIOO010000001.1"/>
</dbReference>
<dbReference type="EMBL" id="JAGIOO010000001">
    <property type="protein sequence ID" value="MBP2473804.1"/>
    <property type="molecule type" value="Genomic_DNA"/>
</dbReference>
<name>A0ABS5AB56_9PSEU</name>
<organism evidence="1 2">
    <name type="scientific">Crossiella equi</name>
    <dbReference type="NCBI Taxonomy" id="130796"/>
    <lineage>
        <taxon>Bacteria</taxon>
        <taxon>Bacillati</taxon>
        <taxon>Actinomycetota</taxon>
        <taxon>Actinomycetes</taxon>
        <taxon>Pseudonocardiales</taxon>
        <taxon>Pseudonocardiaceae</taxon>
        <taxon>Crossiella</taxon>
    </lineage>
</organism>
<evidence type="ECO:0000313" key="2">
    <source>
        <dbReference type="Proteomes" id="UP001519363"/>
    </source>
</evidence>
<evidence type="ECO:0000313" key="1">
    <source>
        <dbReference type="EMBL" id="MBP2473804.1"/>
    </source>
</evidence>
<keyword evidence="2" id="KW-1185">Reference proteome</keyword>
<evidence type="ECO:0008006" key="3">
    <source>
        <dbReference type="Google" id="ProtNLM"/>
    </source>
</evidence>
<reference evidence="1 2" key="1">
    <citation type="submission" date="2021-03" db="EMBL/GenBank/DDBJ databases">
        <title>Sequencing the genomes of 1000 actinobacteria strains.</title>
        <authorList>
            <person name="Klenk H.-P."/>
        </authorList>
    </citation>
    <scope>NUCLEOTIDE SEQUENCE [LARGE SCALE GENOMIC DNA]</scope>
    <source>
        <strain evidence="1 2">DSM 44580</strain>
    </source>
</reference>
<comment type="caution">
    <text evidence="1">The sequence shown here is derived from an EMBL/GenBank/DDBJ whole genome shotgun (WGS) entry which is preliminary data.</text>
</comment>
<gene>
    <name evidence="1" type="ORF">JOF53_002676</name>
</gene>
<protein>
    <recommendedName>
        <fullName evidence="3">Nucleotidyltransferase domain-containing protein</fullName>
    </recommendedName>
</protein>
<proteinExistence type="predicted"/>
<sequence>MWRSRSSPRWREADLYLTDATALARDWVAEHAPHTAAYLGGSATWLAPGQRLPPTSDLDLFLVPEHGTGPRTGKFRHRGTLLEVTALDRALLADPAAVLADYHLAPALRRDTVLADPAGWLRPLQRAVAADFAAETWVRRRCADAEARLRDRLARAAEPGPWPWRVTWWLFGTGISTHVLLTAGLRNPTVRRRYSATRELLPAGQQEELLAALGCAHLTPDRVRTHLATMTRLFDEAGPAAEGSGLPFASDLSPAARAVAVDGTAAQIEAGEHREAVFWLVATCARALLALRRDDDPGFAELLADLGQTGPADLRAQIGRTRSFLPRLAEIREEVLVRTLA</sequence>
<dbReference type="Proteomes" id="UP001519363">
    <property type="component" value="Unassembled WGS sequence"/>
</dbReference>